<evidence type="ECO:0000256" key="7">
    <source>
        <dbReference type="PROSITE-ProRule" id="PRU00042"/>
    </source>
</evidence>
<dbReference type="InterPro" id="IPR036236">
    <property type="entry name" value="Znf_C2H2_sf"/>
</dbReference>
<proteinExistence type="predicted"/>
<keyword evidence="3" id="KW-0677">Repeat</keyword>
<feature type="domain" description="C2H2-type" evidence="8">
    <location>
        <begin position="76"/>
        <end position="103"/>
    </location>
</feature>
<dbReference type="PROSITE" id="PS50157">
    <property type="entry name" value="ZINC_FINGER_C2H2_2"/>
    <property type="match status" value="4"/>
</dbReference>
<reference evidence="9 10" key="1">
    <citation type="submission" date="2024-08" db="EMBL/GenBank/DDBJ databases">
        <authorList>
            <person name="Cucini C."/>
            <person name="Frati F."/>
        </authorList>
    </citation>
    <scope>NUCLEOTIDE SEQUENCE [LARGE SCALE GENOMIC DNA]</scope>
</reference>
<dbReference type="SMART" id="SM00355">
    <property type="entry name" value="ZnF_C2H2"/>
    <property type="match status" value="4"/>
</dbReference>
<dbReference type="PANTHER" id="PTHR24394">
    <property type="entry name" value="ZINC FINGER PROTEIN"/>
    <property type="match status" value="1"/>
</dbReference>
<comment type="caution">
    <text evidence="9">The sequence shown here is derived from an EMBL/GenBank/DDBJ whole genome shotgun (WGS) entry which is preliminary data.</text>
</comment>
<evidence type="ECO:0000256" key="5">
    <source>
        <dbReference type="ARBA" id="ARBA00022833"/>
    </source>
</evidence>
<feature type="domain" description="C2H2-type" evidence="8">
    <location>
        <begin position="165"/>
        <end position="192"/>
    </location>
</feature>
<evidence type="ECO:0000256" key="3">
    <source>
        <dbReference type="ARBA" id="ARBA00022737"/>
    </source>
</evidence>
<keyword evidence="4 7" id="KW-0863">Zinc-finger</keyword>
<dbReference type="Pfam" id="PF00096">
    <property type="entry name" value="zf-C2H2"/>
    <property type="match status" value="1"/>
</dbReference>
<dbReference type="Proteomes" id="UP001642540">
    <property type="component" value="Unassembled WGS sequence"/>
</dbReference>
<keyword evidence="6" id="KW-0539">Nucleus</keyword>
<feature type="domain" description="C2H2-type" evidence="8">
    <location>
        <begin position="195"/>
        <end position="222"/>
    </location>
</feature>
<keyword evidence="2" id="KW-0479">Metal-binding</keyword>
<dbReference type="PROSITE" id="PS00028">
    <property type="entry name" value="ZINC_FINGER_C2H2_1"/>
    <property type="match status" value="3"/>
</dbReference>
<evidence type="ECO:0000313" key="9">
    <source>
        <dbReference type="EMBL" id="CAL8141575.1"/>
    </source>
</evidence>
<feature type="domain" description="C2H2-type" evidence="8">
    <location>
        <begin position="11"/>
        <end position="39"/>
    </location>
</feature>
<accession>A0ABP1S1T9</accession>
<evidence type="ECO:0000256" key="6">
    <source>
        <dbReference type="ARBA" id="ARBA00023242"/>
    </source>
</evidence>
<protein>
    <recommendedName>
        <fullName evidence="8">C2H2-type domain-containing protein</fullName>
    </recommendedName>
</protein>
<dbReference type="InterPro" id="IPR013087">
    <property type="entry name" value="Znf_C2H2_type"/>
</dbReference>
<dbReference type="PANTHER" id="PTHR24394:SF29">
    <property type="entry name" value="MYONEURIN"/>
    <property type="match status" value="1"/>
</dbReference>
<dbReference type="EMBL" id="CAXLJM020000147">
    <property type="protein sequence ID" value="CAL8141575.1"/>
    <property type="molecule type" value="Genomic_DNA"/>
</dbReference>
<evidence type="ECO:0000256" key="2">
    <source>
        <dbReference type="ARBA" id="ARBA00022723"/>
    </source>
</evidence>
<sequence>MQVKDEDEYTFPCQQCGKVFKVNSDLNRQYKKVHSGEGKFVCQHCSEGRTGNYSNTMSQQHIANTDTRNPVPELGNVCERCSRRFGRNYHFKYHLKVHERRDKFKKCLENVFNNVISESQQQCQNLTVNLQGSEVNVNAQDISDEALKSQDTLEISKTLTDVPTHACQQCDKVFKVKADLTRHHKIHEGEREKSHVCQRCSARFVINANLQRHLKIHERRDKIEERLKNDFNEIFQLQQQCHNLTVNPQETEVNVNAQEIAVEALKSQDTLETSKTLVADNKDPAYDFIGIDCQSFSTINASDWNLLGGQEETARGGGNCLSTTSSEQWKI</sequence>
<evidence type="ECO:0000256" key="4">
    <source>
        <dbReference type="ARBA" id="ARBA00022771"/>
    </source>
</evidence>
<keyword evidence="10" id="KW-1185">Reference proteome</keyword>
<dbReference type="Gene3D" id="3.30.160.60">
    <property type="entry name" value="Classic Zinc Finger"/>
    <property type="match status" value="3"/>
</dbReference>
<name>A0ABP1S1T9_9HEXA</name>
<evidence type="ECO:0000259" key="8">
    <source>
        <dbReference type="PROSITE" id="PS50157"/>
    </source>
</evidence>
<keyword evidence="5" id="KW-0862">Zinc</keyword>
<gene>
    <name evidence="9" type="ORF">ODALV1_LOCUS28781</name>
</gene>
<dbReference type="SUPFAM" id="SSF57667">
    <property type="entry name" value="beta-beta-alpha zinc fingers"/>
    <property type="match status" value="2"/>
</dbReference>
<comment type="subcellular location">
    <subcellularLocation>
        <location evidence="1">Nucleus</location>
    </subcellularLocation>
</comment>
<organism evidence="9 10">
    <name type="scientific">Orchesella dallaii</name>
    <dbReference type="NCBI Taxonomy" id="48710"/>
    <lineage>
        <taxon>Eukaryota</taxon>
        <taxon>Metazoa</taxon>
        <taxon>Ecdysozoa</taxon>
        <taxon>Arthropoda</taxon>
        <taxon>Hexapoda</taxon>
        <taxon>Collembola</taxon>
        <taxon>Entomobryomorpha</taxon>
        <taxon>Entomobryoidea</taxon>
        <taxon>Orchesellidae</taxon>
        <taxon>Orchesellinae</taxon>
        <taxon>Orchesella</taxon>
    </lineage>
</organism>
<evidence type="ECO:0000313" key="10">
    <source>
        <dbReference type="Proteomes" id="UP001642540"/>
    </source>
</evidence>
<evidence type="ECO:0000256" key="1">
    <source>
        <dbReference type="ARBA" id="ARBA00004123"/>
    </source>
</evidence>